<name>A0A0K1P9Y9_9BACT</name>
<dbReference type="PATRIC" id="fig|1391653.3.peg.760"/>
<dbReference type="PRINTS" id="PR00834">
    <property type="entry name" value="PROTEASES2C"/>
</dbReference>
<dbReference type="RefSeq" id="WP_050724814.1">
    <property type="nucleotide sequence ID" value="NZ_CP012332.1"/>
</dbReference>
<evidence type="ECO:0000313" key="2">
    <source>
        <dbReference type="EMBL" id="AKU90353.1"/>
    </source>
</evidence>
<proteinExistence type="predicted"/>
<dbReference type="Pfam" id="PF13365">
    <property type="entry name" value="Trypsin_2"/>
    <property type="match status" value="1"/>
</dbReference>
<keyword evidence="2" id="KW-0378">Hydrolase</keyword>
<gene>
    <name evidence="2" type="ORF">AKJ08_0740</name>
</gene>
<dbReference type="OrthoDB" id="5381632at2"/>
<dbReference type="Gene3D" id="2.40.10.120">
    <property type="match status" value="1"/>
</dbReference>
<sequence length="287" mass="29307">MKRRFAFPPLALAFLVGSGLLAFWGATTGAARESAGSADERAGQRAIADTRGRSAAIKDVLPSSVRVAVELEGKPARSASGVVIGSSGSGKEKVGYVITNAHVAAAAKEQAPKFEILVDRKGKPTARLAAKVIALGQVPDVDLAVLEVPGLDAAPARFAADDSLELGDDVIAIGAPFGKGLSVSSGIVSQLDLDDAGIATGFKTDAPIGYGASGGGIFRVSDGALLAVVEGYRTVKVSFPVAEHEYSFDMPMPGETFAAPVAKVRAFLRDHGLGHLAGPRPAHATAP</sequence>
<keyword evidence="2" id="KW-0645">Protease</keyword>
<dbReference type="InterPro" id="IPR009003">
    <property type="entry name" value="Peptidase_S1_PA"/>
</dbReference>
<dbReference type="KEGG" id="vin:AKJ08_0740"/>
<dbReference type="PANTHER" id="PTHR43019:SF23">
    <property type="entry name" value="PROTEASE DO-LIKE 5, CHLOROPLASTIC"/>
    <property type="match status" value="1"/>
</dbReference>
<dbReference type="GO" id="GO:0004252">
    <property type="term" value="F:serine-type endopeptidase activity"/>
    <property type="evidence" value="ECO:0007669"/>
    <property type="project" value="InterPro"/>
</dbReference>
<dbReference type="EMBL" id="CP012332">
    <property type="protein sequence ID" value="AKU90353.1"/>
    <property type="molecule type" value="Genomic_DNA"/>
</dbReference>
<protein>
    <submittedName>
        <fullName evidence="2">Putative protease</fullName>
    </submittedName>
</protein>
<dbReference type="PANTHER" id="PTHR43019">
    <property type="entry name" value="SERINE ENDOPROTEASE DEGS"/>
    <property type="match status" value="1"/>
</dbReference>
<feature type="signal peptide" evidence="1">
    <location>
        <begin position="1"/>
        <end position="22"/>
    </location>
</feature>
<organism evidence="2 3">
    <name type="scientific">Vulgatibacter incomptus</name>
    <dbReference type="NCBI Taxonomy" id="1391653"/>
    <lineage>
        <taxon>Bacteria</taxon>
        <taxon>Pseudomonadati</taxon>
        <taxon>Myxococcota</taxon>
        <taxon>Myxococcia</taxon>
        <taxon>Myxococcales</taxon>
        <taxon>Cystobacterineae</taxon>
        <taxon>Vulgatibacteraceae</taxon>
        <taxon>Vulgatibacter</taxon>
    </lineage>
</organism>
<accession>A0A0K1P9Y9</accession>
<dbReference type="STRING" id="1391653.AKJ08_0740"/>
<evidence type="ECO:0000256" key="1">
    <source>
        <dbReference type="SAM" id="SignalP"/>
    </source>
</evidence>
<dbReference type="AlphaFoldDB" id="A0A0K1P9Y9"/>
<dbReference type="Proteomes" id="UP000055590">
    <property type="component" value="Chromosome"/>
</dbReference>
<reference evidence="2 3" key="1">
    <citation type="submission" date="2015-08" db="EMBL/GenBank/DDBJ databases">
        <authorList>
            <person name="Babu N.S."/>
            <person name="Beckwith C.J."/>
            <person name="Beseler K.G."/>
            <person name="Brison A."/>
            <person name="Carone J.V."/>
            <person name="Caskin T.P."/>
            <person name="Diamond M."/>
            <person name="Durham M.E."/>
            <person name="Foxe J.M."/>
            <person name="Go M."/>
            <person name="Henderson B.A."/>
            <person name="Jones I.B."/>
            <person name="McGettigan J.A."/>
            <person name="Micheletti S.J."/>
            <person name="Nasrallah M.E."/>
            <person name="Ortiz D."/>
            <person name="Piller C.R."/>
            <person name="Privatt S.R."/>
            <person name="Schneider S.L."/>
            <person name="Sharp S."/>
            <person name="Smith T.C."/>
            <person name="Stanton J.D."/>
            <person name="Ullery H.E."/>
            <person name="Wilson R.J."/>
            <person name="Serrano M.G."/>
            <person name="Buck G."/>
            <person name="Lee V."/>
            <person name="Wang Y."/>
            <person name="Carvalho R."/>
            <person name="Voegtly L."/>
            <person name="Shi R."/>
            <person name="Duckworth R."/>
            <person name="Johnson A."/>
            <person name="Loviza R."/>
            <person name="Walstead R."/>
            <person name="Shah Z."/>
            <person name="Kiflezghi M."/>
            <person name="Wade K."/>
            <person name="Ball S.L."/>
            <person name="Bradley K.W."/>
            <person name="Asai D.J."/>
            <person name="Bowman C.A."/>
            <person name="Russell D.A."/>
            <person name="Pope W.H."/>
            <person name="Jacobs-Sera D."/>
            <person name="Hendrix R.W."/>
            <person name="Hatfull G.F."/>
        </authorList>
    </citation>
    <scope>NUCLEOTIDE SEQUENCE [LARGE SCALE GENOMIC DNA]</scope>
    <source>
        <strain evidence="2 3">DSM 27710</strain>
    </source>
</reference>
<keyword evidence="3" id="KW-1185">Reference proteome</keyword>
<feature type="chain" id="PRO_5005465521" evidence="1">
    <location>
        <begin position="23"/>
        <end position="287"/>
    </location>
</feature>
<evidence type="ECO:0000313" key="3">
    <source>
        <dbReference type="Proteomes" id="UP000055590"/>
    </source>
</evidence>
<dbReference type="InterPro" id="IPR001940">
    <property type="entry name" value="Peptidase_S1C"/>
</dbReference>
<keyword evidence="1" id="KW-0732">Signal</keyword>
<dbReference type="SUPFAM" id="SSF50494">
    <property type="entry name" value="Trypsin-like serine proteases"/>
    <property type="match status" value="1"/>
</dbReference>
<dbReference type="GO" id="GO:0006508">
    <property type="term" value="P:proteolysis"/>
    <property type="evidence" value="ECO:0007669"/>
    <property type="project" value="UniProtKB-KW"/>
</dbReference>